<keyword evidence="9" id="KW-0418">Kinase</keyword>
<feature type="domain" description="Histidine kinase" evidence="15">
    <location>
        <begin position="120"/>
        <end position="328"/>
    </location>
</feature>
<dbReference type="PANTHER" id="PTHR45453">
    <property type="entry name" value="PHOSPHATE REGULON SENSOR PROTEIN PHOR"/>
    <property type="match status" value="1"/>
</dbReference>
<evidence type="ECO:0000256" key="10">
    <source>
        <dbReference type="ARBA" id="ARBA00022840"/>
    </source>
</evidence>
<evidence type="ECO:0000256" key="4">
    <source>
        <dbReference type="ARBA" id="ARBA00022475"/>
    </source>
</evidence>
<evidence type="ECO:0000259" key="15">
    <source>
        <dbReference type="PROSITE" id="PS50109"/>
    </source>
</evidence>
<evidence type="ECO:0000313" key="17">
    <source>
        <dbReference type="Proteomes" id="UP000027980"/>
    </source>
</evidence>
<name>A0A075LGT4_9BACI</name>
<evidence type="ECO:0000256" key="7">
    <source>
        <dbReference type="ARBA" id="ARBA00022692"/>
    </source>
</evidence>
<evidence type="ECO:0000256" key="8">
    <source>
        <dbReference type="ARBA" id="ARBA00022741"/>
    </source>
</evidence>
<evidence type="ECO:0000256" key="9">
    <source>
        <dbReference type="ARBA" id="ARBA00022777"/>
    </source>
</evidence>
<evidence type="ECO:0000256" key="2">
    <source>
        <dbReference type="ARBA" id="ARBA00004651"/>
    </source>
</evidence>
<dbReference type="Proteomes" id="UP000027980">
    <property type="component" value="Chromosome"/>
</dbReference>
<dbReference type="RefSeq" id="WP_038558846.1">
    <property type="nucleotide sequence ID" value="NZ_CP008876.1"/>
</dbReference>
<comment type="catalytic activity">
    <reaction evidence="1">
        <text>ATP + protein L-histidine = ADP + protein N-phospho-L-histidine.</text>
        <dbReference type="EC" id="2.7.13.3"/>
    </reaction>
</comment>
<feature type="transmembrane region" description="Helical" evidence="14">
    <location>
        <begin position="9"/>
        <end position="28"/>
    </location>
</feature>
<keyword evidence="5" id="KW-0597">Phosphoprotein</keyword>
<dbReference type="SMART" id="SM00388">
    <property type="entry name" value="HisKA"/>
    <property type="match status" value="1"/>
</dbReference>
<evidence type="ECO:0000256" key="12">
    <source>
        <dbReference type="ARBA" id="ARBA00023012"/>
    </source>
</evidence>
<comment type="subcellular location">
    <subcellularLocation>
        <location evidence="2">Cell membrane</location>
        <topology evidence="2">Multi-pass membrane protein</topology>
    </subcellularLocation>
</comment>
<dbReference type="PROSITE" id="PS50109">
    <property type="entry name" value="HIS_KIN"/>
    <property type="match status" value="1"/>
</dbReference>
<dbReference type="InterPro" id="IPR004358">
    <property type="entry name" value="Sig_transdc_His_kin-like_C"/>
</dbReference>
<dbReference type="PRINTS" id="PR00344">
    <property type="entry name" value="BCTRLSENSOR"/>
</dbReference>
<reference evidence="16 17" key="1">
    <citation type="submission" date="2014-07" db="EMBL/GenBank/DDBJ databases">
        <title>Complete genome sequence of a moderately halophilic bacterium Terribacillus aidingensis MP602, isolated from Cryptomeria fortunei in Tianmu mountain in China.</title>
        <authorList>
            <person name="Wang Y."/>
            <person name="Lu P."/>
            <person name="Zhang L."/>
        </authorList>
    </citation>
    <scope>NUCLEOTIDE SEQUENCE [LARGE SCALE GENOMIC DNA]</scope>
    <source>
        <strain evidence="16 17">MP602</strain>
    </source>
</reference>
<keyword evidence="4" id="KW-1003">Cell membrane</keyword>
<dbReference type="KEGG" id="tap:GZ22_04030"/>
<evidence type="ECO:0000256" key="13">
    <source>
        <dbReference type="ARBA" id="ARBA00023136"/>
    </source>
</evidence>
<dbReference type="EMBL" id="CP008876">
    <property type="protein sequence ID" value="AIF65880.1"/>
    <property type="molecule type" value="Genomic_DNA"/>
</dbReference>
<evidence type="ECO:0000256" key="11">
    <source>
        <dbReference type="ARBA" id="ARBA00022989"/>
    </source>
</evidence>
<dbReference type="InterPro" id="IPR003661">
    <property type="entry name" value="HisK_dim/P_dom"/>
</dbReference>
<dbReference type="GO" id="GO:0016036">
    <property type="term" value="P:cellular response to phosphate starvation"/>
    <property type="evidence" value="ECO:0007669"/>
    <property type="project" value="TreeGrafter"/>
</dbReference>
<gene>
    <name evidence="16" type="ORF">GZ22_04030</name>
</gene>
<keyword evidence="12" id="KW-0902">Two-component regulatory system</keyword>
<evidence type="ECO:0000256" key="3">
    <source>
        <dbReference type="ARBA" id="ARBA00012438"/>
    </source>
</evidence>
<dbReference type="HOGENOM" id="CLU_000445_13_1_9"/>
<dbReference type="AlphaFoldDB" id="A0A075LGT4"/>
<keyword evidence="8" id="KW-0547">Nucleotide-binding</keyword>
<dbReference type="GeneID" id="34221842"/>
<dbReference type="InterPro" id="IPR050351">
    <property type="entry name" value="BphY/WalK/GraS-like"/>
</dbReference>
<dbReference type="Gene3D" id="3.30.565.10">
    <property type="entry name" value="Histidine kinase-like ATPase, C-terminal domain"/>
    <property type="match status" value="1"/>
</dbReference>
<keyword evidence="6" id="KW-0808">Transferase</keyword>
<sequence>MKLFLREHVLLIMFQLTQCVMVPILFWLDGYRDVGVSVYAFFLSLLLISAFLCYRYFSRRNFYYRLQHSLTSLDQSLETTERAPISEALDQLLAAQFRLYQEELLKGEDRQDEHLLFMDRWVHQMKTPLSVIELTAQTLDEPESSSIREETDRMREGLNTVLYLARLRTITEDFHIKPVVLSKLIHEVNQENKRFYIRNEVFPVLKEEKAGAIVETDEKWLFFLLAQLVHNAVKYSAGKSNQLVLSLYERSGELVLEVKDFGVGVPVVDRKRIFNKFYTGENGRKYRESTGMGLYLVKEVADKLEHGLEMDSTVGEGTTFRIIFSKTQNLTSM</sequence>
<dbReference type="InterPro" id="IPR036097">
    <property type="entry name" value="HisK_dim/P_sf"/>
</dbReference>
<protein>
    <recommendedName>
        <fullName evidence="3">histidine kinase</fullName>
        <ecNumber evidence="3">2.7.13.3</ecNumber>
    </recommendedName>
</protein>
<dbReference type="InterPro" id="IPR036890">
    <property type="entry name" value="HATPase_C_sf"/>
</dbReference>
<dbReference type="OrthoDB" id="9780487at2"/>
<evidence type="ECO:0000313" key="16">
    <source>
        <dbReference type="EMBL" id="AIF65880.1"/>
    </source>
</evidence>
<dbReference type="SUPFAM" id="SSF55874">
    <property type="entry name" value="ATPase domain of HSP90 chaperone/DNA topoisomerase II/histidine kinase"/>
    <property type="match status" value="1"/>
</dbReference>
<dbReference type="GO" id="GO:0005524">
    <property type="term" value="F:ATP binding"/>
    <property type="evidence" value="ECO:0007669"/>
    <property type="project" value="UniProtKB-KW"/>
</dbReference>
<keyword evidence="13 14" id="KW-0472">Membrane</keyword>
<dbReference type="GO" id="GO:0005886">
    <property type="term" value="C:plasma membrane"/>
    <property type="evidence" value="ECO:0007669"/>
    <property type="project" value="UniProtKB-SubCell"/>
</dbReference>
<evidence type="ECO:0000256" key="14">
    <source>
        <dbReference type="SAM" id="Phobius"/>
    </source>
</evidence>
<evidence type="ECO:0000256" key="1">
    <source>
        <dbReference type="ARBA" id="ARBA00000085"/>
    </source>
</evidence>
<dbReference type="GO" id="GO:0004721">
    <property type="term" value="F:phosphoprotein phosphatase activity"/>
    <property type="evidence" value="ECO:0007669"/>
    <property type="project" value="TreeGrafter"/>
</dbReference>
<organism evidence="16 17">
    <name type="scientific">Terribacillus saccharophilus</name>
    <dbReference type="NCBI Taxonomy" id="361277"/>
    <lineage>
        <taxon>Bacteria</taxon>
        <taxon>Bacillati</taxon>
        <taxon>Bacillota</taxon>
        <taxon>Bacilli</taxon>
        <taxon>Bacillales</taxon>
        <taxon>Bacillaceae</taxon>
        <taxon>Terribacillus</taxon>
    </lineage>
</organism>
<feature type="transmembrane region" description="Helical" evidence="14">
    <location>
        <begin position="34"/>
        <end position="57"/>
    </location>
</feature>
<dbReference type="EC" id="2.7.13.3" evidence="3"/>
<accession>A0A075LGT4</accession>
<keyword evidence="11 14" id="KW-1133">Transmembrane helix</keyword>
<dbReference type="InterPro" id="IPR005467">
    <property type="entry name" value="His_kinase_dom"/>
</dbReference>
<evidence type="ECO:0000256" key="5">
    <source>
        <dbReference type="ARBA" id="ARBA00022553"/>
    </source>
</evidence>
<keyword evidence="7 14" id="KW-0812">Transmembrane</keyword>
<dbReference type="Pfam" id="PF02518">
    <property type="entry name" value="HATPase_c"/>
    <property type="match status" value="1"/>
</dbReference>
<dbReference type="PANTHER" id="PTHR45453:SF2">
    <property type="entry name" value="HISTIDINE KINASE"/>
    <property type="match status" value="1"/>
</dbReference>
<keyword evidence="10" id="KW-0067">ATP-binding</keyword>
<proteinExistence type="predicted"/>
<dbReference type="SMART" id="SM00387">
    <property type="entry name" value="HATPase_c"/>
    <property type="match status" value="1"/>
</dbReference>
<dbReference type="GO" id="GO:0000155">
    <property type="term" value="F:phosphorelay sensor kinase activity"/>
    <property type="evidence" value="ECO:0007669"/>
    <property type="project" value="InterPro"/>
</dbReference>
<dbReference type="InterPro" id="IPR003594">
    <property type="entry name" value="HATPase_dom"/>
</dbReference>
<dbReference type="Pfam" id="PF00512">
    <property type="entry name" value="HisKA"/>
    <property type="match status" value="1"/>
</dbReference>
<evidence type="ECO:0000256" key="6">
    <source>
        <dbReference type="ARBA" id="ARBA00022679"/>
    </source>
</evidence>
<dbReference type="CDD" id="cd00082">
    <property type="entry name" value="HisKA"/>
    <property type="match status" value="1"/>
</dbReference>
<dbReference type="SUPFAM" id="SSF47384">
    <property type="entry name" value="Homodimeric domain of signal transducing histidine kinase"/>
    <property type="match status" value="1"/>
</dbReference>